<proteinExistence type="predicted"/>
<dbReference type="Proteomes" id="UP000054805">
    <property type="component" value="Unassembled WGS sequence"/>
</dbReference>
<sequence length="31" mass="3650">MDLLVLGKMDKKKLLSFSKISPEIRNFGRRE</sequence>
<evidence type="ECO:0000313" key="2">
    <source>
        <dbReference type="Proteomes" id="UP000054805"/>
    </source>
</evidence>
<evidence type="ECO:0000313" key="1">
    <source>
        <dbReference type="EMBL" id="KRY98979.1"/>
    </source>
</evidence>
<keyword evidence="2" id="KW-1185">Reference proteome</keyword>
<reference evidence="1 2" key="1">
    <citation type="submission" date="2015-01" db="EMBL/GenBank/DDBJ databases">
        <title>Evolution of Trichinella species and genotypes.</title>
        <authorList>
            <person name="Korhonen P.K."/>
            <person name="Edoardo P."/>
            <person name="Giuseppe L.R."/>
            <person name="Gasser R.B."/>
        </authorList>
    </citation>
    <scope>NUCLEOTIDE SEQUENCE [LARGE SCALE GENOMIC DNA]</scope>
    <source>
        <strain evidence="1">ISS588</strain>
    </source>
</reference>
<accession>A0A0V1GMF2</accession>
<comment type="caution">
    <text evidence="1">The sequence shown here is derived from an EMBL/GenBank/DDBJ whole genome shotgun (WGS) entry which is preliminary data.</text>
</comment>
<protein>
    <submittedName>
        <fullName evidence="1">Uncharacterized protein</fullName>
    </submittedName>
</protein>
<name>A0A0V1GMF2_TRIPS</name>
<organism evidence="1 2">
    <name type="scientific">Trichinella pseudospiralis</name>
    <name type="common">Parasitic roundworm</name>
    <dbReference type="NCBI Taxonomy" id="6337"/>
    <lineage>
        <taxon>Eukaryota</taxon>
        <taxon>Metazoa</taxon>
        <taxon>Ecdysozoa</taxon>
        <taxon>Nematoda</taxon>
        <taxon>Enoplea</taxon>
        <taxon>Dorylaimia</taxon>
        <taxon>Trichinellida</taxon>
        <taxon>Trichinellidae</taxon>
        <taxon>Trichinella</taxon>
    </lineage>
</organism>
<dbReference type="EMBL" id="JYDS01001419">
    <property type="protein sequence ID" value="KRY98979.1"/>
    <property type="molecule type" value="Genomic_DNA"/>
</dbReference>
<gene>
    <name evidence="1" type="ORF">T4B_473</name>
</gene>
<dbReference type="AlphaFoldDB" id="A0A0V1GMF2"/>